<comment type="similarity">
    <text evidence="1">Belongs to the 'GDXG' lipolytic enzyme family.</text>
</comment>
<dbReference type="ESTHER" id="xanfl-CHNC">
    <property type="family name" value="Hormone-sensitive_lipase_like"/>
</dbReference>
<evidence type="ECO:0000256" key="2">
    <source>
        <dbReference type="ARBA" id="ARBA00022801"/>
    </source>
</evidence>
<sequence length="300" mass="32039">MAISKEADTLRALYQSWTDQMVANPNLTILNLRSMFDEWGRPALEPESVTYKSDCVGGVEAIWAYPQSADTSHVILYTHGGGFAVGSADSHRKMAGHLAKALGVTACNLHYRRAPEHPFPAQIEDAVAAYKALLAKGYDPKKIATAGDSAGGNLAVASVLKFRDLGLPLPGAVIAYSPWLDMALRGKTLQTNAGTDALVSQAILEGMRGMFLGGKTDPLDKLANPLENDFTGFPPLYITCGSAETLQSDSESLHAKAKAQGVKTVLSVVPGMQHVFPALSGRALEADQELARIAAWYRAL</sequence>
<reference evidence="4" key="1">
    <citation type="journal article" date="2003" name="Environ. Microbiol.">
        <title>Cloning of Baeyer-Villiger monooxygenases from Comamonas, Xanthobacter and Rhodococcus via PCR with highly degenerate primers.</title>
        <authorList>
            <person name="van Beilen J.B."/>
            <person name="Mourlane F."/>
            <person name="Seeger M.A."/>
            <person name="Kovac J."/>
            <person name="Li Z."/>
            <person name="Smits T.H.M."/>
            <person name="Fritsche U."/>
            <person name="Witholt B."/>
        </authorList>
    </citation>
    <scope>NUCLEOTIDE SEQUENCE</scope>
</reference>
<dbReference type="EMBL" id="AJ418061">
    <property type="protein sequence ID" value="CAD10800.1"/>
    <property type="molecule type" value="Genomic_DNA"/>
</dbReference>
<dbReference type="InterPro" id="IPR029058">
    <property type="entry name" value="AB_hydrolase_fold"/>
</dbReference>
<dbReference type="PANTHER" id="PTHR48081:SF30">
    <property type="entry name" value="ACETYL-HYDROLASE LIPR-RELATED"/>
    <property type="match status" value="1"/>
</dbReference>
<gene>
    <name evidence="4" type="primary">chnC</name>
</gene>
<dbReference type="InterPro" id="IPR050300">
    <property type="entry name" value="GDXG_lipolytic_enzyme"/>
</dbReference>
<dbReference type="GO" id="GO:0004806">
    <property type="term" value="F:triacylglycerol lipase activity"/>
    <property type="evidence" value="ECO:0007669"/>
    <property type="project" value="TreeGrafter"/>
</dbReference>
<dbReference type="PANTHER" id="PTHR48081">
    <property type="entry name" value="AB HYDROLASE SUPERFAMILY PROTEIN C4A8.06C"/>
    <property type="match status" value="1"/>
</dbReference>
<proteinExistence type="inferred from homology"/>
<dbReference type="Pfam" id="PF07859">
    <property type="entry name" value="Abhydrolase_3"/>
    <property type="match status" value="1"/>
</dbReference>
<protein>
    <submittedName>
        <fullName evidence="4">6-hexanolactone hydrolase</fullName>
    </submittedName>
</protein>
<dbReference type="SUPFAM" id="SSF53474">
    <property type="entry name" value="alpha/beta-Hydrolases"/>
    <property type="match status" value="1"/>
</dbReference>
<evidence type="ECO:0000259" key="3">
    <source>
        <dbReference type="Pfam" id="PF07859"/>
    </source>
</evidence>
<dbReference type="AlphaFoldDB" id="Q8VLS5"/>
<name>Q8VLS5_XANFL</name>
<feature type="domain" description="Alpha/beta hydrolase fold-3" evidence="3">
    <location>
        <begin position="75"/>
        <end position="276"/>
    </location>
</feature>
<evidence type="ECO:0000313" key="4">
    <source>
        <dbReference type="EMBL" id="CAD10800.1"/>
    </source>
</evidence>
<evidence type="ECO:0000256" key="1">
    <source>
        <dbReference type="ARBA" id="ARBA00010515"/>
    </source>
</evidence>
<organism evidence="4">
    <name type="scientific">Xanthobacter flavus</name>
    <dbReference type="NCBI Taxonomy" id="281"/>
    <lineage>
        <taxon>Bacteria</taxon>
        <taxon>Pseudomonadati</taxon>
        <taxon>Pseudomonadota</taxon>
        <taxon>Alphaproteobacteria</taxon>
        <taxon>Hyphomicrobiales</taxon>
        <taxon>Xanthobacteraceae</taxon>
        <taxon>Xanthobacter</taxon>
    </lineage>
</organism>
<dbReference type="Gene3D" id="3.40.50.1820">
    <property type="entry name" value="alpha/beta hydrolase"/>
    <property type="match status" value="1"/>
</dbReference>
<dbReference type="InterPro" id="IPR013094">
    <property type="entry name" value="AB_hydrolase_3"/>
</dbReference>
<keyword evidence="2 4" id="KW-0378">Hydrolase</keyword>
<accession>Q8VLS5</accession>